<feature type="compositionally biased region" description="Basic and acidic residues" evidence="1">
    <location>
        <begin position="35"/>
        <end position="45"/>
    </location>
</feature>
<evidence type="ECO:0000256" key="1">
    <source>
        <dbReference type="SAM" id="MobiDB-lite"/>
    </source>
</evidence>
<gene>
    <name evidence="2" type="ORF">GW7_06263</name>
</gene>
<organism evidence="2 3">
    <name type="scientific">Heterocephalus glaber</name>
    <name type="common">Naked mole rat</name>
    <dbReference type="NCBI Taxonomy" id="10181"/>
    <lineage>
        <taxon>Eukaryota</taxon>
        <taxon>Metazoa</taxon>
        <taxon>Chordata</taxon>
        <taxon>Craniata</taxon>
        <taxon>Vertebrata</taxon>
        <taxon>Euteleostomi</taxon>
        <taxon>Mammalia</taxon>
        <taxon>Eutheria</taxon>
        <taxon>Euarchontoglires</taxon>
        <taxon>Glires</taxon>
        <taxon>Rodentia</taxon>
        <taxon>Hystricomorpha</taxon>
        <taxon>Bathyergidae</taxon>
        <taxon>Heterocephalus</taxon>
    </lineage>
</organism>
<dbReference type="Proteomes" id="UP000006813">
    <property type="component" value="Unassembled WGS sequence"/>
</dbReference>
<dbReference type="EMBL" id="JH173694">
    <property type="protein sequence ID" value="EHB17538.1"/>
    <property type="molecule type" value="Genomic_DNA"/>
</dbReference>
<accession>G5C7M7</accession>
<protein>
    <submittedName>
        <fullName evidence="2">Uncharacterized protein</fullName>
    </submittedName>
</protein>
<proteinExistence type="predicted"/>
<dbReference type="InParanoid" id="G5C7M7"/>
<feature type="compositionally biased region" description="Basic residues" evidence="1">
    <location>
        <begin position="113"/>
        <end position="130"/>
    </location>
</feature>
<dbReference type="AlphaFoldDB" id="G5C7M7"/>
<sequence>MRPSVRRAAALGEQLRRGSIAAALSEGPAGASHGDSGDRRGDRPLARSRLLQLPPPPLPPHIPSALPGLRSEPPATNGSRVLSSQQPIAGEAATPHTPLSWKETRHPSPAARAHPHQPPRGPRPLRRLGAVRRSQEGTKL</sequence>
<feature type="compositionally biased region" description="Pro residues" evidence="1">
    <location>
        <begin position="53"/>
        <end position="62"/>
    </location>
</feature>
<name>G5C7M7_HETGA</name>
<evidence type="ECO:0000313" key="3">
    <source>
        <dbReference type="Proteomes" id="UP000006813"/>
    </source>
</evidence>
<feature type="compositionally biased region" description="Polar residues" evidence="1">
    <location>
        <begin position="74"/>
        <end position="87"/>
    </location>
</feature>
<evidence type="ECO:0000313" key="2">
    <source>
        <dbReference type="EMBL" id="EHB17538.1"/>
    </source>
</evidence>
<feature type="region of interest" description="Disordered" evidence="1">
    <location>
        <begin position="1"/>
        <end position="140"/>
    </location>
</feature>
<reference evidence="2 3" key="1">
    <citation type="journal article" date="2011" name="Nature">
        <title>Genome sequencing reveals insights into physiology and longevity of the naked mole rat.</title>
        <authorList>
            <person name="Kim E.B."/>
            <person name="Fang X."/>
            <person name="Fushan A.A."/>
            <person name="Huang Z."/>
            <person name="Lobanov A.V."/>
            <person name="Han L."/>
            <person name="Marino S.M."/>
            <person name="Sun X."/>
            <person name="Turanov A.A."/>
            <person name="Yang P."/>
            <person name="Yim S.H."/>
            <person name="Zhao X."/>
            <person name="Kasaikina M.V."/>
            <person name="Stoletzki N."/>
            <person name="Peng C."/>
            <person name="Polak P."/>
            <person name="Xiong Z."/>
            <person name="Kiezun A."/>
            <person name="Zhu Y."/>
            <person name="Chen Y."/>
            <person name="Kryukov G.V."/>
            <person name="Zhang Q."/>
            <person name="Peshkin L."/>
            <person name="Yang L."/>
            <person name="Bronson R.T."/>
            <person name="Buffenstein R."/>
            <person name="Wang B."/>
            <person name="Han C."/>
            <person name="Li Q."/>
            <person name="Chen L."/>
            <person name="Zhao W."/>
            <person name="Sunyaev S.R."/>
            <person name="Park T.J."/>
            <person name="Zhang G."/>
            <person name="Wang J."/>
            <person name="Gladyshev V.N."/>
        </authorList>
    </citation>
    <scope>NUCLEOTIDE SEQUENCE [LARGE SCALE GENOMIC DNA]</scope>
</reference>